<sequence length="397" mass="45992">MLANYTLTVTGCNSLLEGIHKASVSDGCVELIFTKDGETIRKASLAADRRSLSRSLQMTHEKIERICSRLGIKESDLEYDRSPLSKADKLIYKLLFLKKMLFETFIPTQWVIVYKKAHEIKWHKIIPDSTLFQADPFVVFKDDKYYVFYEELKFEDYRGYLCAAELDIENNRLINDKVILDFDYHLSFPNVFLENGTYYMIPESEENNSVDLFECTSFPYKWKKKKTLIEKVGAVDTTPLKINDIWYLFTSEGQTAADYNDELTIYKSADLLNSPFQKLYDEPVITDVTKARMAGNFIQKNGELIRVSQDCAKRYGHQVQLNKVIQIENGYIEEPLETITPTQGAIGIHTYNQDHDLIIADMEIARFDIYSLKRFVGGNLRRIFEIIKDTVIRNKGS</sequence>
<evidence type="ECO:0000313" key="2">
    <source>
        <dbReference type="EMBL" id="TCJ82865.1"/>
    </source>
</evidence>
<comment type="caution">
    <text evidence="2">The sequence shown here is derived from an EMBL/GenBank/DDBJ whole genome shotgun (WGS) entry which is preliminary data.</text>
</comment>
<dbReference type="InterPro" id="IPR056442">
    <property type="entry name" value="GINT1_N"/>
</dbReference>
<dbReference type="Pfam" id="PF24793">
    <property type="entry name" value="GINT1_N"/>
    <property type="match status" value="1"/>
</dbReference>
<dbReference type="InterPro" id="IPR023296">
    <property type="entry name" value="Glyco_hydro_beta-prop_sf"/>
</dbReference>
<dbReference type="EMBL" id="SMFQ01000005">
    <property type="protein sequence ID" value="TCJ82865.1"/>
    <property type="molecule type" value="Genomic_DNA"/>
</dbReference>
<gene>
    <name evidence="2" type="ORF">EV695_3602</name>
</gene>
<dbReference type="SUPFAM" id="SSF75005">
    <property type="entry name" value="Arabinanase/levansucrase/invertase"/>
    <property type="match status" value="1"/>
</dbReference>
<name>A0A4V2P7R6_9GAMM</name>
<reference evidence="2 3" key="1">
    <citation type="submission" date="2019-03" db="EMBL/GenBank/DDBJ databases">
        <title>Genomic Encyclopedia of Type Strains, Phase IV (KMG-IV): sequencing the most valuable type-strain genomes for metagenomic binning, comparative biology and taxonomic classification.</title>
        <authorList>
            <person name="Goeker M."/>
        </authorList>
    </citation>
    <scope>NUCLEOTIDE SEQUENCE [LARGE SCALE GENOMIC DNA]</scope>
    <source>
        <strain evidence="2 3">DSM 24830</strain>
    </source>
</reference>
<dbReference type="Gene3D" id="2.115.10.20">
    <property type="entry name" value="Glycosyl hydrolase domain, family 43"/>
    <property type="match status" value="1"/>
</dbReference>
<evidence type="ECO:0000259" key="1">
    <source>
        <dbReference type="Pfam" id="PF24793"/>
    </source>
</evidence>
<dbReference type="RefSeq" id="WP_131907361.1">
    <property type="nucleotide sequence ID" value="NZ_BAAAFU010000007.1"/>
</dbReference>
<dbReference type="AlphaFoldDB" id="A0A4V2P7R6"/>
<organism evidence="2 3">
    <name type="scientific">Cocleimonas flava</name>
    <dbReference type="NCBI Taxonomy" id="634765"/>
    <lineage>
        <taxon>Bacteria</taxon>
        <taxon>Pseudomonadati</taxon>
        <taxon>Pseudomonadota</taxon>
        <taxon>Gammaproteobacteria</taxon>
        <taxon>Thiotrichales</taxon>
        <taxon>Thiotrichaceae</taxon>
        <taxon>Cocleimonas</taxon>
    </lineage>
</organism>
<proteinExistence type="predicted"/>
<dbReference type="OrthoDB" id="3771157at2"/>
<accession>A0A4V2P7R6</accession>
<evidence type="ECO:0000313" key="3">
    <source>
        <dbReference type="Proteomes" id="UP000294887"/>
    </source>
</evidence>
<protein>
    <recommendedName>
        <fullName evidence="1">Glucosamine inositolphosphorylceramide transferase 1 N-terminal domain-containing protein</fullName>
    </recommendedName>
</protein>
<keyword evidence="3" id="KW-1185">Reference proteome</keyword>
<feature type="domain" description="Glucosamine inositolphosphorylceramide transferase 1 N-terminal" evidence="1">
    <location>
        <begin position="131"/>
        <end position="330"/>
    </location>
</feature>
<dbReference type="Proteomes" id="UP000294887">
    <property type="component" value="Unassembled WGS sequence"/>
</dbReference>